<dbReference type="InterPro" id="IPR029016">
    <property type="entry name" value="GAF-like_dom_sf"/>
</dbReference>
<dbReference type="EMBL" id="MGDE01000193">
    <property type="protein sequence ID" value="OGL44202.1"/>
    <property type="molecule type" value="Genomic_DNA"/>
</dbReference>
<dbReference type="SUPFAM" id="SSF55781">
    <property type="entry name" value="GAF domain-like"/>
    <property type="match status" value="1"/>
</dbReference>
<evidence type="ECO:0000313" key="1">
    <source>
        <dbReference type="EMBL" id="OGL44202.1"/>
    </source>
</evidence>
<comment type="caution">
    <text evidence="1">The sequence shown here is derived from an EMBL/GenBank/DDBJ whole genome shotgun (WGS) entry which is preliminary data.</text>
</comment>
<gene>
    <name evidence="1" type="ORF">A2W05_00110</name>
</gene>
<dbReference type="AlphaFoldDB" id="A0A1F7RRN2"/>
<organism evidence="1 2">
    <name type="scientific">Candidatus Schekmanbacteria bacterium RBG_16_38_10</name>
    <dbReference type="NCBI Taxonomy" id="1817879"/>
    <lineage>
        <taxon>Bacteria</taxon>
        <taxon>Candidatus Schekmaniibacteriota</taxon>
    </lineage>
</organism>
<accession>A0A1F7RRN2</accession>
<name>A0A1F7RRN2_9BACT</name>
<dbReference type="Gene3D" id="3.30.450.40">
    <property type="match status" value="1"/>
</dbReference>
<evidence type="ECO:0000313" key="2">
    <source>
        <dbReference type="Proteomes" id="UP000178797"/>
    </source>
</evidence>
<proteinExistence type="predicted"/>
<evidence type="ECO:0008006" key="3">
    <source>
        <dbReference type="Google" id="ProtNLM"/>
    </source>
</evidence>
<sequence length="180" mass="20534">MEEFTEKIKSIASLITQENKAKIFEDTMNVVVDFLSKYFNVNPEEVGILFITSNGKFLRFVAPKKLFKNGATFPISKRESISTKVITTLKPDIQNNFSNIKHLSIYEQVKISEERPKAIQKMLTYPLIIKNKAVGVIQISRKGDTLEQSGYDFTQADIEKLTDLSALFLPYLTESKPDFI</sequence>
<protein>
    <recommendedName>
        <fullName evidence="3">GAF domain-containing protein</fullName>
    </recommendedName>
</protein>
<reference evidence="1 2" key="1">
    <citation type="journal article" date="2016" name="Nat. Commun.">
        <title>Thousands of microbial genomes shed light on interconnected biogeochemical processes in an aquifer system.</title>
        <authorList>
            <person name="Anantharaman K."/>
            <person name="Brown C.T."/>
            <person name="Hug L.A."/>
            <person name="Sharon I."/>
            <person name="Castelle C.J."/>
            <person name="Probst A.J."/>
            <person name="Thomas B.C."/>
            <person name="Singh A."/>
            <person name="Wilkins M.J."/>
            <person name="Karaoz U."/>
            <person name="Brodie E.L."/>
            <person name="Williams K.H."/>
            <person name="Hubbard S.S."/>
            <person name="Banfield J.F."/>
        </authorList>
    </citation>
    <scope>NUCLEOTIDE SEQUENCE [LARGE SCALE GENOMIC DNA]</scope>
</reference>
<dbReference type="Proteomes" id="UP000178797">
    <property type="component" value="Unassembled WGS sequence"/>
</dbReference>